<organism evidence="3 4">
    <name type="scientific">Kibdelosporangium philippinense</name>
    <dbReference type="NCBI Taxonomy" id="211113"/>
    <lineage>
        <taxon>Bacteria</taxon>
        <taxon>Bacillati</taxon>
        <taxon>Actinomycetota</taxon>
        <taxon>Actinomycetes</taxon>
        <taxon>Pseudonocardiales</taxon>
        <taxon>Pseudonocardiaceae</taxon>
        <taxon>Kibdelosporangium</taxon>
    </lineage>
</organism>
<dbReference type="InterPro" id="IPR007278">
    <property type="entry name" value="DUF397"/>
</dbReference>
<feature type="region of interest" description="Disordered" evidence="1">
    <location>
        <begin position="1"/>
        <end position="21"/>
    </location>
</feature>
<accession>A0ABS8ZQD3</accession>
<dbReference type="Pfam" id="PF04149">
    <property type="entry name" value="DUF397"/>
    <property type="match status" value="1"/>
</dbReference>
<evidence type="ECO:0000256" key="1">
    <source>
        <dbReference type="SAM" id="MobiDB-lite"/>
    </source>
</evidence>
<comment type="caution">
    <text evidence="3">The sequence shown here is derived from an EMBL/GenBank/DDBJ whole genome shotgun (WGS) entry which is preliminary data.</text>
</comment>
<evidence type="ECO:0000259" key="2">
    <source>
        <dbReference type="Pfam" id="PF04149"/>
    </source>
</evidence>
<feature type="domain" description="DUF397" evidence="2">
    <location>
        <begin position="9"/>
        <end position="40"/>
    </location>
</feature>
<reference evidence="3 4" key="1">
    <citation type="submission" date="2021-12" db="EMBL/GenBank/DDBJ databases">
        <title>Genome sequence of Kibdelosporangium philippinense ATCC 49844.</title>
        <authorList>
            <person name="Fedorov E.A."/>
            <person name="Omeragic M."/>
            <person name="Shalygina K.F."/>
            <person name="Maclea K.S."/>
        </authorList>
    </citation>
    <scope>NUCLEOTIDE SEQUENCE [LARGE SCALE GENOMIC DNA]</scope>
    <source>
        <strain evidence="3 4">ATCC 49844</strain>
    </source>
</reference>
<keyword evidence="4" id="KW-1185">Reference proteome</keyword>
<proteinExistence type="predicted"/>
<dbReference type="RefSeq" id="WP_233731452.1">
    <property type="nucleotide sequence ID" value="NZ_JAJVCN010000004.1"/>
</dbReference>
<name>A0ABS8ZQD3_9PSEU</name>
<dbReference type="EMBL" id="JAJVCN010000004">
    <property type="protein sequence ID" value="MCE7009961.1"/>
    <property type="molecule type" value="Genomic_DNA"/>
</dbReference>
<protein>
    <submittedName>
        <fullName evidence="3">DUF397 domain-containing protein</fullName>
    </submittedName>
</protein>
<gene>
    <name evidence="3" type="ORF">LWC34_45220</name>
</gene>
<evidence type="ECO:0000313" key="3">
    <source>
        <dbReference type="EMBL" id="MCE7009961.1"/>
    </source>
</evidence>
<dbReference type="Proteomes" id="UP001521150">
    <property type="component" value="Unassembled WGS sequence"/>
</dbReference>
<evidence type="ECO:0000313" key="4">
    <source>
        <dbReference type="Proteomes" id="UP001521150"/>
    </source>
</evidence>
<sequence length="61" mass="6641">MAPDRRLPAWRKSSHSGGEGGNCIEVHRDLNVLRDSKNPSVVLCADIGPFLEAIKSGRLGR</sequence>